<dbReference type="RefSeq" id="WP_221430808.1">
    <property type="nucleotide sequence ID" value="NZ_CP081294.1"/>
</dbReference>
<dbReference type="CDD" id="cd03349">
    <property type="entry name" value="LbH_XAT"/>
    <property type="match status" value="1"/>
</dbReference>
<name>A0ABX9A1B4_9SPHN</name>
<dbReference type="PANTHER" id="PTHR43300">
    <property type="entry name" value="ACETYLTRANSFERASE"/>
    <property type="match status" value="1"/>
</dbReference>
<dbReference type="SUPFAM" id="SSF51161">
    <property type="entry name" value="Trimeric LpxA-like enzymes"/>
    <property type="match status" value="1"/>
</dbReference>
<dbReference type="Proteomes" id="UP000824321">
    <property type="component" value="Chromosome"/>
</dbReference>
<organism evidence="2 3">
    <name type="scientific">Qipengyuania gelatinilytica</name>
    <dbReference type="NCBI Taxonomy" id="2867231"/>
    <lineage>
        <taxon>Bacteria</taxon>
        <taxon>Pseudomonadati</taxon>
        <taxon>Pseudomonadota</taxon>
        <taxon>Alphaproteobacteria</taxon>
        <taxon>Sphingomonadales</taxon>
        <taxon>Erythrobacteraceae</taxon>
        <taxon>Qipengyuania</taxon>
    </lineage>
</organism>
<evidence type="ECO:0000256" key="1">
    <source>
        <dbReference type="ARBA" id="ARBA00007274"/>
    </source>
</evidence>
<protein>
    <submittedName>
        <fullName evidence="2">CatB-related O-acetyltransferase</fullName>
    </submittedName>
</protein>
<gene>
    <name evidence="2" type="ORF">K3136_13510</name>
</gene>
<dbReference type="Pfam" id="PF00132">
    <property type="entry name" value="Hexapep"/>
    <property type="match status" value="1"/>
</dbReference>
<sequence>MPGPIKVGRYCSIAKTVRSVPINHPYSALTTHPALYERKFGVVDQDITWDDALIIEDDVWIGHYAVILPNCKFIGRGSIIGAGAIVTKDVAPYSIVAGNPASKIRDRFSQDLQEAIEASRWWELSTEALRELIGRSPEAVFQPTPENLRKIQLAKPRRDPEVSAQ</sequence>
<dbReference type="EMBL" id="CP081294">
    <property type="protein sequence ID" value="QZD95066.1"/>
    <property type="molecule type" value="Genomic_DNA"/>
</dbReference>
<dbReference type="Gene3D" id="2.160.10.10">
    <property type="entry name" value="Hexapeptide repeat proteins"/>
    <property type="match status" value="1"/>
</dbReference>
<dbReference type="PANTHER" id="PTHR43300:SF11">
    <property type="entry name" value="ACETYLTRANSFERASE RV3034C-RELATED"/>
    <property type="match status" value="1"/>
</dbReference>
<dbReference type="InterPro" id="IPR011004">
    <property type="entry name" value="Trimer_LpxA-like_sf"/>
</dbReference>
<comment type="similarity">
    <text evidence="1">Belongs to the transferase hexapeptide repeat family.</text>
</comment>
<dbReference type="InterPro" id="IPR001451">
    <property type="entry name" value="Hexapep"/>
</dbReference>
<evidence type="ECO:0000313" key="3">
    <source>
        <dbReference type="Proteomes" id="UP000824321"/>
    </source>
</evidence>
<dbReference type="InterPro" id="IPR050179">
    <property type="entry name" value="Trans_hexapeptide_repeat"/>
</dbReference>
<keyword evidence="3" id="KW-1185">Reference proteome</keyword>
<reference evidence="2 3" key="1">
    <citation type="submission" date="2021-08" db="EMBL/GenBank/DDBJ databases">
        <title>Comparative Genomics Analysis of the Genus Qipengyuania Reveals Extensive Genetic Diversity and Metabolic Versatility, Including the Description of Fifteen Novel Species.</title>
        <authorList>
            <person name="Liu Y."/>
        </authorList>
    </citation>
    <scope>NUCLEOTIDE SEQUENCE [LARGE SCALE GENOMIC DNA]</scope>
    <source>
        <strain evidence="2 3">1NDH1</strain>
    </source>
</reference>
<accession>A0ABX9A1B4</accession>
<proteinExistence type="inferred from homology"/>
<evidence type="ECO:0000313" key="2">
    <source>
        <dbReference type="EMBL" id="QZD95066.1"/>
    </source>
</evidence>